<dbReference type="Proteomes" id="UP000650582">
    <property type="component" value="Unassembled WGS sequence"/>
</dbReference>
<proteinExistence type="predicted"/>
<accession>A0A8H7LG87</accession>
<reference evidence="1" key="1">
    <citation type="submission" date="2020-09" db="EMBL/GenBank/DDBJ databases">
        <title>Comparative genome analyses of four rice-infecting Rhizoctonia solani isolates reveal extensive enrichment of homogalacturonan modification genes.</title>
        <authorList>
            <person name="Lee D.-Y."/>
            <person name="Jeon J."/>
            <person name="Kim K.-T."/>
            <person name="Cheong K."/>
            <person name="Song H."/>
            <person name="Choi G."/>
            <person name="Ko J."/>
            <person name="Opiyo S.O."/>
            <person name="Zuo S."/>
            <person name="Madhav S."/>
            <person name="Lee Y.-H."/>
            <person name="Wang G.-L."/>
        </authorList>
    </citation>
    <scope>NUCLEOTIDE SEQUENCE</scope>
    <source>
        <strain evidence="1">AG1-IA YN-7</strain>
    </source>
</reference>
<comment type="caution">
    <text evidence="1">The sequence shown here is derived from an EMBL/GenBank/DDBJ whole genome shotgun (WGS) entry which is preliminary data.</text>
</comment>
<name>A0A8H7LG87_9AGAM</name>
<organism evidence="1 2">
    <name type="scientific">Rhizoctonia solani</name>
    <dbReference type="NCBI Taxonomy" id="456999"/>
    <lineage>
        <taxon>Eukaryota</taxon>
        <taxon>Fungi</taxon>
        <taxon>Dikarya</taxon>
        <taxon>Basidiomycota</taxon>
        <taxon>Agaricomycotina</taxon>
        <taxon>Agaricomycetes</taxon>
        <taxon>Cantharellales</taxon>
        <taxon>Ceratobasidiaceae</taxon>
        <taxon>Rhizoctonia</taxon>
    </lineage>
</organism>
<evidence type="ECO:0000313" key="2">
    <source>
        <dbReference type="Proteomes" id="UP000650582"/>
    </source>
</evidence>
<dbReference type="EMBL" id="JACYCC010000204">
    <property type="protein sequence ID" value="KAF8672244.1"/>
    <property type="molecule type" value="Genomic_DNA"/>
</dbReference>
<dbReference type="AlphaFoldDB" id="A0A8H7LG87"/>
<gene>
    <name evidence="1" type="ORF">RHS04_07819</name>
</gene>
<evidence type="ECO:0000313" key="1">
    <source>
        <dbReference type="EMBL" id="KAF8672244.1"/>
    </source>
</evidence>
<sequence>MVEEAWRLIYNLGYSVQSKQVEALLQAKSYVPTLNAFSCCLSPRVFNFNIFDTFVVNQLHEIELRVWKSLFQHLLQLLHLSGTCAVVEFNQRFQSVPTFGSTIQMFLDDVASMGQLAARDFEDILQCCIPVFEGLLPSECDAVVQRLLFIFVQWHGLAKLCCHTTETLKIMKKLTAKLGSELCSFAKLTKTMDVCKTPDEYTRQKKQQAAAQALRSTQATASKGKSKAPVDPATSDGRRLCIFNINTYK</sequence>
<protein>
    <submittedName>
        <fullName evidence="1">Uncharacterized protein</fullName>
    </submittedName>
</protein>
<feature type="non-terminal residue" evidence="1">
    <location>
        <position position="1"/>
    </location>
</feature>